<keyword evidence="2" id="KW-1185">Reference proteome</keyword>
<name>A0A9P6JWK6_9AGAR</name>
<organism evidence="1 2">
    <name type="scientific">Crepidotus variabilis</name>
    <dbReference type="NCBI Taxonomy" id="179855"/>
    <lineage>
        <taxon>Eukaryota</taxon>
        <taxon>Fungi</taxon>
        <taxon>Dikarya</taxon>
        <taxon>Basidiomycota</taxon>
        <taxon>Agaricomycotina</taxon>
        <taxon>Agaricomycetes</taxon>
        <taxon>Agaricomycetidae</taxon>
        <taxon>Agaricales</taxon>
        <taxon>Agaricineae</taxon>
        <taxon>Crepidotaceae</taxon>
        <taxon>Crepidotus</taxon>
    </lineage>
</organism>
<dbReference type="Proteomes" id="UP000807306">
    <property type="component" value="Unassembled WGS sequence"/>
</dbReference>
<dbReference type="InterPro" id="IPR008974">
    <property type="entry name" value="TRAF-like"/>
</dbReference>
<sequence>MSAPAGPKQPTLFSIKDQKAVSDQLLPRLPFGFTPRGLHVSEWKIKDWLSTSPTSLKRSSPDFECGGHKWQIHLFPLGLVKARQQEQITPTPKTSIALYIVHSDNCHHSETWKVEADVVVAICNSQTPSIFIKQTYHHQFTPTTPLAGSHDFRRLRDIMLWCT</sequence>
<dbReference type="Gene3D" id="2.60.210.10">
    <property type="entry name" value="Apoptosis, Tumor Necrosis Factor Receptor Associated Protein 2, Chain A"/>
    <property type="match status" value="1"/>
</dbReference>
<accession>A0A9P6JWK6</accession>
<dbReference type="EMBL" id="MU157825">
    <property type="protein sequence ID" value="KAF9534635.1"/>
    <property type="molecule type" value="Genomic_DNA"/>
</dbReference>
<proteinExistence type="predicted"/>
<dbReference type="SUPFAM" id="SSF49599">
    <property type="entry name" value="TRAF domain-like"/>
    <property type="match status" value="1"/>
</dbReference>
<evidence type="ECO:0000313" key="2">
    <source>
        <dbReference type="Proteomes" id="UP000807306"/>
    </source>
</evidence>
<evidence type="ECO:0008006" key="3">
    <source>
        <dbReference type="Google" id="ProtNLM"/>
    </source>
</evidence>
<protein>
    <recommendedName>
        <fullName evidence="3">MATH domain-containing protein</fullName>
    </recommendedName>
</protein>
<dbReference type="AlphaFoldDB" id="A0A9P6JWK6"/>
<reference evidence="1" key="1">
    <citation type="submission" date="2020-11" db="EMBL/GenBank/DDBJ databases">
        <authorList>
            <consortium name="DOE Joint Genome Institute"/>
            <person name="Ahrendt S."/>
            <person name="Riley R."/>
            <person name="Andreopoulos W."/>
            <person name="Labutti K."/>
            <person name="Pangilinan J."/>
            <person name="Ruiz-Duenas F.J."/>
            <person name="Barrasa J.M."/>
            <person name="Sanchez-Garcia M."/>
            <person name="Camarero S."/>
            <person name="Miyauchi S."/>
            <person name="Serrano A."/>
            <person name="Linde D."/>
            <person name="Babiker R."/>
            <person name="Drula E."/>
            <person name="Ayuso-Fernandez I."/>
            <person name="Pacheco R."/>
            <person name="Padilla G."/>
            <person name="Ferreira P."/>
            <person name="Barriuso J."/>
            <person name="Kellner H."/>
            <person name="Castanera R."/>
            <person name="Alfaro M."/>
            <person name="Ramirez L."/>
            <person name="Pisabarro A.G."/>
            <person name="Kuo A."/>
            <person name="Tritt A."/>
            <person name="Lipzen A."/>
            <person name="He G."/>
            <person name="Yan M."/>
            <person name="Ng V."/>
            <person name="Cullen D."/>
            <person name="Martin F."/>
            <person name="Rosso M.-N."/>
            <person name="Henrissat B."/>
            <person name="Hibbett D."/>
            <person name="Martinez A.T."/>
            <person name="Grigoriev I.V."/>
        </authorList>
    </citation>
    <scope>NUCLEOTIDE SEQUENCE</scope>
    <source>
        <strain evidence="1">CBS 506.95</strain>
    </source>
</reference>
<gene>
    <name evidence="1" type="ORF">CPB83DRAFT_206747</name>
</gene>
<dbReference type="OrthoDB" id="2602938at2759"/>
<evidence type="ECO:0000313" key="1">
    <source>
        <dbReference type="EMBL" id="KAF9534635.1"/>
    </source>
</evidence>
<comment type="caution">
    <text evidence="1">The sequence shown here is derived from an EMBL/GenBank/DDBJ whole genome shotgun (WGS) entry which is preliminary data.</text>
</comment>